<dbReference type="InterPro" id="IPR053967">
    <property type="entry name" value="LlgE_F_G-like_D1"/>
</dbReference>
<proteinExistence type="inferred from homology"/>
<comment type="subunit">
    <text evidence="5 8">The basal body constitutes a major portion of the flagellar organelle and consists of four rings (L,P,S, and M) mounted on a central rod. The rod consists of about 26 subunits of FlgG in the distal portion, and FlgB, FlgC and FlgF are thought to build up the proximal portion of the rod with about 6 subunits each.</text>
</comment>
<dbReference type="InterPro" id="IPR001444">
    <property type="entry name" value="Flag_bb_rod_N"/>
</dbReference>
<dbReference type="GO" id="GO:0009426">
    <property type="term" value="C:bacterial-type flagellum basal body, distal rod"/>
    <property type="evidence" value="ECO:0007669"/>
    <property type="project" value="UniProtKB-UniRule"/>
</dbReference>
<keyword evidence="4 8" id="KW-0975">Bacterial flagellum</keyword>
<dbReference type="InterPro" id="IPR019776">
    <property type="entry name" value="Flagellar_basal_body_rod_CS"/>
</dbReference>
<dbReference type="RefSeq" id="WP_012565458.1">
    <property type="nucleotide sequence ID" value="NC_011420.2"/>
</dbReference>
<dbReference type="InterPro" id="IPR020013">
    <property type="entry name" value="Flagellar_FlgE/F/G"/>
</dbReference>
<keyword evidence="12" id="KW-0966">Cell projection</keyword>
<evidence type="ECO:0000259" key="11">
    <source>
        <dbReference type="Pfam" id="PF22692"/>
    </source>
</evidence>
<dbReference type="eggNOG" id="COG4786">
    <property type="taxonomic scope" value="Bacteria"/>
</dbReference>
<evidence type="ECO:0000256" key="3">
    <source>
        <dbReference type="ARBA" id="ARBA00017948"/>
    </source>
</evidence>
<dbReference type="PROSITE" id="PS00588">
    <property type="entry name" value="FLAGELLA_BB_ROD"/>
    <property type="match status" value="1"/>
</dbReference>
<dbReference type="EMBL" id="CP000613">
    <property type="protein sequence ID" value="ACI97667.1"/>
    <property type="molecule type" value="Genomic_DNA"/>
</dbReference>
<keyword evidence="12" id="KW-0282">Flagellum</keyword>
<evidence type="ECO:0000313" key="13">
    <source>
        <dbReference type="Proteomes" id="UP000001591"/>
    </source>
</evidence>
<dbReference type="AlphaFoldDB" id="B6IQD1"/>
<dbReference type="Pfam" id="PF22692">
    <property type="entry name" value="LlgE_F_G_D1"/>
    <property type="match status" value="1"/>
</dbReference>
<dbReference type="HOGENOM" id="CLU_013687_0_1_5"/>
<dbReference type="InterPro" id="IPR010930">
    <property type="entry name" value="Flg_bb/hook_C_dom"/>
</dbReference>
<dbReference type="Pfam" id="PF06429">
    <property type="entry name" value="Flg_bbr_C"/>
    <property type="match status" value="1"/>
</dbReference>
<comment type="similarity">
    <text evidence="2 8">Belongs to the flagella basal body rod proteins family.</text>
</comment>
<evidence type="ECO:0000256" key="4">
    <source>
        <dbReference type="ARBA" id="ARBA00023143"/>
    </source>
</evidence>
<dbReference type="OrthoDB" id="9804559at2"/>
<evidence type="ECO:0000256" key="2">
    <source>
        <dbReference type="ARBA" id="ARBA00009677"/>
    </source>
</evidence>
<feature type="domain" description="Flagellar basal-body/hook protein C-terminal" evidence="10">
    <location>
        <begin position="215"/>
        <end position="260"/>
    </location>
</feature>
<evidence type="ECO:0000313" key="12">
    <source>
        <dbReference type="EMBL" id="ACI97667.1"/>
    </source>
</evidence>
<evidence type="ECO:0000256" key="5">
    <source>
        <dbReference type="ARBA" id="ARBA00025933"/>
    </source>
</evidence>
<name>B6IQD1_RHOCS</name>
<evidence type="ECO:0000256" key="1">
    <source>
        <dbReference type="ARBA" id="ARBA00004117"/>
    </source>
</evidence>
<evidence type="ECO:0000256" key="6">
    <source>
        <dbReference type="ARBA" id="ARBA00032912"/>
    </source>
</evidence>
<dbReference type="NCBIfam" id="TIGR03506">
    <property type="entry name" value="FlgEFG_subfam"/>
    <property type="match status" value="2"/>
</dbReference>
<dbReference type="Proteomes" id="UP000001591">
    <property type="component" value="Chromosome"/>
</dbReference>
<dbReference type="NCBIfam" id="TIGR02488">
    <property type="entry name" value="flgG_G_neg"/>
    <property type="match status" value="1"/>
</dbReference>
<keyword evidence="12" id="KW-0969">Cilium</keyword>
<evidence type="ECO:0000256" key="7">
    <source>
        <dbReference type="NCBIfam" id="TIGR02488"/>
    </source>
</evidence>
<reference evidence="12 13" key="1">
    <citation type="journal article" date="2010" name="BMC Genomics">
        <title>Metabolic flexibility revealed in the genome of the cyst-forming alpha-1 proteobacterium Rhodospirillum centenum.</title>
        <authorList>
            <person name="Lu Y.K."/>
            <person name="Marden J."/>
            <person name="Han M."/>
            <person name="Swingley W.D."/>
            <person name="Mastrian S.D."/>
            <person name="Chowdhury S.R."/>
            <person name="Hao J."/>
            <person name="Helmy T."/>
            <person name="Kim S."/>
            <person name="Kurdoglu A.A."/>
            <person name="Matthies H.J."/>
            <person name="Rollo D."/>
            <person name="Stothard P."/>
            <person name="Blankenship R.E."/>
            <person name="Bauer C.E."/>
            <person name="Touchman J.W."/>
        </authorList>
    </citation>
    <scope>NUCLEOTIDE SEQUENCE [LARGE SCALE GENOMIC DNA]</scope>
    <source>
        <strain evidence="13">ATCC 51521 / SW</strain>
    </source>
</reference>
<feature type="domain" description="Flagellar basal body rod protein N-terminal" evidence="9">
    <location>
        <begin position="4"/>
        <end position="34"/>
    </location>
</feature>
<dbReference type="SUPFAM" id="SSF117143">
    <property type="entry name" value="Flagellar hook protein flgE"/>
    <property type="match status" value="1"/>
</dbReference>
<evidence type="ECO:0000256" key="8">
    <source>
        <dbReference type="RuleBase" id="RU362116"/>
    </source>
</evidence>
<dbReference type="KEGG" id="rce:RC1_0218"/>
<dbReference type="InterPro" id="IPR037925">
    <property type="entry name" value="FlgE/F/G-like"/>
</dbReference>
<keyword evidence="13" id="KW-1185">Reference proteome</keyword>
<evidence type="ECO:0000259" key="9">
    <source>
        <dbReference type="Pfam" id="PF00460"/>
    </source>
</evidence>
<feature type="domain" description="Flagellar hook protein FlgE/F/G-like D1" evidence="11">
    <location>
        <begin position="96"/>
        <end position="158"/>
    </location>
</feature>
<dbReference type="GO" id="GO:0071978">
    <property type="term" value="P:bacterial-type flagellum-dependent swarming motility"/>
    <property type="evidence" value="ECO:0007669"/>
    <property type="project" value="TreeGrafter"/>
</dbReference>
<evidence type="ECO:0000259" key="10">
    <source>
        <dbReference type="Pfam" id="PF06429"/>
    </source>
</evidence>
<dbReference type="PANTHER" id="PTHR30435:SF19">
    <property type="entry name" value="FLAGELLAR BASAL-BODY ROD PROTEIN FLGG"/>
    <property type="match status" value="1"/>
</dbReference>
<dbReference type="InterPro" id="IPR012834">
    <property type="entry name" value="FlgG_G_neg"/>
</dbReference>
<gene>
    <name evidence="12" type="primary">flgG</name>
    <name evidence="12" type="ordered locus">RC1_0218</name>
</gene>
<dbReference type="Pfam" id="PF00460">
    <property type="entry name" value="Flg_bb_rod"/>
    <property type="match status" value="1"/>
</dbReference>
<dbReference type="STRING" id="414684.RC1_0218"/>
<comment type="subcellular location">
    <subcellularLocation>
        <location evidence="1 8">Bacterial flagellum basal body</location>
    </subcellularLocation>
</comment>
<organism evidence="12 13">
    <name type="scientific">Rhodospirillum centenum (strain ATCC 51521 / SW)</name>
    <dbReference type="NCBI Taxonomy" id="414684"/>
    <lineage>
        <taxon>Bacteria</taxon>
        <taxon>Pseudomonadati</taxon>
        <taxon>Pseudomonadota</taxon>
        <taxon>Alphaproteobacteria</taxon>
        <taxon>Rhodospirillales</taxon>
        <taxon>Rhodospirillaceae</taxon>
        <taxon>Rhodospirillum</taxon>
    </lineage>
</organism>
<accession>B6IQD1</accession>
<dbReference type="PANTHER" id="PTHR30435">
    <property type="entry name" value="FLAGELLAR PROTEIN"/>
    <property type="match status" value="1"/>
</dbReference>
<sequence>MRTLNIAATGMMAQQLNVEVISNNIANLNTVGFKRSRAEFQDLMYQAQVRPGSESSDQDTIVPAGIQLGLGVKPAAVSRMHGQGPLTPTENDYDVALDGRGYFVITLPNGDTAYTRAGNFQLSPEGTIVTVDGYTVSPNITVPDNTRKVAINRNGEVLAFIDGQTEPENVGQFEVATFVNEAGLEAMGDNLFRETPASGIPILGIPGQLGYGGIRQGYVEAANVNIVQEITSLISAQRAYEMNSRVVEAGDQMLNTVTQMR</sequence>
<protein>
    <recommendedName>
        <fullName evidence="3 7">Flagellar basal-body rod protein FlgG</fullName>
    </recommendedName>
    <alternativeName>
        <fullName evidence="6 8">Distal rod protein</fullName>
    </alternativeName>
</protein>